<keyword evidence="2" id="KW-1185">Reference proteome</keyword>
<sequence length="150" mass="16935">MNLEFKFVPLTSTTRVARETEVLCSISYIVIRVLEREDYTRSLPLLPLRDPFVPSFTILPVPTSGCNTLSVARTVCCKVSGAALPEMSMVEKEHGRASKRTTTVLGLRRKFDRFYGEDPGLAVRREGDEGYKETSQNESNYRILIHTFAS</sequence>
<name>A0A0D0C1X5_9AGAR</name>
<dbReference type="HOGENOM" id="CLU_1740722_0_0_1"/>
<dbReference type="EMBL" id="KN834799">
    <property type="protein sequence ID" value="KIK56314.1"/>
    <property type="molecule type" value="Genomic_DNA"/>
</dbReference>
<evidence type="ECO:0000313" key="1">
    <source>
        <dbReference type="EMBL" id="KIK56314.1"/>
    </source>
</evidence>
<gene>
    <name evidence="1" type="ORF">GYMLUDRAFT_248058</name>
</gene>
<dbReference type="AlphaFoldDB" id="A0A0D0C1X5"/>
<organism evidence="1 2">
    <name type="scientific">Collybiopsis luxurians FD-317 M1</name>
    <dbReference type="NCBI Taxonomy" id="944289"/>
    <lineage>
        <taxon>Eukaryota</taxon>
        <taxon>Fungi</taxon>
        <taxon>Dikarya</taxon>
        <taxon>Basidiomycota</taxon>
        <taxon>Agaricomycotina</taxon>
        <taxon>Agaricomycetes</taxon>
        <taxon>Agaricomycetidae</taxon>
        <taxon>Agaricales</taxon>
        <taxon>Marasmiineae</taxon>
        <taxon>Omphalotaceae</taxon>
        <taxon>Collybiopsis</taxon>
        <taxon>Collybiopsis luxurians</taxon>
    </lineage>
</organism>
<reference evidence="1 2" key="1">
    <citation type="submission" date="2014-04" db="EMBL/GenBank/DDBJ databases">
        <title>Evolutionary Origins and Diversification of the Mycorrhizal Mutualists.</title>
        <authorList>
            <consortium name="DOE Joint Genome Institute"/>
            <consortium name="Mycorrhizal Genomics Consortium"/>
            <person name="Kohler A."/>
            <person name="Kuo A."/>
            <person name="Nagy L.G."/>
            <person name="Floudas D."/>
            <person name="Copeland A."/>
            <person name="Barry K.W."/>
            <person name="Cichocki N."/>
            <person name="Veneault-Fourrey C."/>
            <person name="LaButti K."/>
            <person name="Lindquist E.A."/>
            <person name="Lipzen A."/>
            <person name="Lundell T."/>
            <person name="Morin E."/>
            <person name="Murat C."/>
            <person name="Riley R."/>
            <person name="Ohm R."/>
            <person name="Sun H."/>
            <person name="Tunlid A."/>
            <person name="Henrissat B."/>
            <person name="Grigoriev I.V."/>
            <person name="Hibbett D.S."/>
            <person name="Martin F."/>
        </authorList>
    </citation>
    <scope>NUCLEOTIDE SEQUENCE [LARGE SCALE GENOMIC DNA]</scope>
    <source>
        <strain evidence="1 2">FD-317 M1</strain>
    </source>
</reference>
<proteinExistence type="predicted"/>
<protein>
    <submittedName>
        <fullName evidence="1">Uncharacterized protein</fullName>
    </submittedName>
</protein>
<evidence type="ECO:0000313" key="2">
    <source>
        <dbReference type="Proteomes" id="UP000053593"/>
    </source>
</evidence>
<dbReference type="Proteomes" id="UP000053593">
    <property type="component" value="Unassembled WGS sequence"/>
</dbReference>
<accession>A0A0D0C1X5</accession>